<evidence type="ECO:0000313" key="3">
    <source>
        <dbReference type="EMBL" id="KAA8915315.1"/>
    </source>
</evidence>
<evidence type="ECO:0000313" key="4">
    <source>
        <dbReference type="Proteomes" id="UP000761534"/>
    </source>
</evidence>
<protein>
    <submittedName>
        <fullName evidence="3">Uncharacterized protein</fullName>
    </submittedName>
</protein>
<keyword evidence="4" id="KW-1185">Reference proteome</keyword>
<gene>
    <name evidence="3" type="ORF">TRICI_002544</name>
</gene>
<feature type="region of interest" description="Disordered" evidence="1">
    <location>
        <begin position="65"/>
        <end position="93"/>
    </location>
</feature>
<reference evidence="3" key="1">
    <citation type="journal article" date="2019" name="G3 (Bethesda)">
        <title>Genome Assemblies of Two Rare Opportunistic Yeast Pathogens: Diutina rugosa (syn. Candida rugosa) and Trichomonascus ciferrii (syn. Candida ciferrii).</title>
        <authorList>
            <person name="Mixao V."/>
            <person name="Saus E."/>
            <person name="Hansen A.P."/>
            <person name="Lass-Florl C."/>
            <person name="Gabaldon T."/>
        </authorList>
    </citation>
    <scope>NUCLEOTIDE SEQUENCE</scope>
    <source>
        <strain evidence="3">CBS 4856</strain>
    </source>
</reference>
<dbReference type="VEuPathDB" id="FungiDB:TRICI_002544"/>
<evidence type="ECO:0000256" key="2">
    <source>
        <dbReference type="SAM" id="Phobius"/>
    </source>
</evidence>
<comment type="caution">
    <text evidence="3">The sequence shown here is derived from an EMBL/GenBank/DDBJ whole genome shotgun (WGS) entry which is preliminary data.</text>
</comment>
<evidence type="ECO:0000256" key="1">
    <source>
        <dbReference type="SAM" id="MobiDB-lite"/>
    </source>
</evidence>
<accession>A0A642V6R4</accession>
<feature type="compositionally biased region" description="Low complexity" evidence="1">
    <location>
        <begin position="14"/>
        <end position="23"/>
    </location>
</feature>
<name>A0A642V6R4_9ASCO</name>
<organism evidence="3 4">
    <name type="scientific">Trichomonascus ciferrii</name>
    <dbReference type="NCBI Taxonomy" id="44093"/>
    <lineage>
        <taxon>Eukaryota</taxon>
        <taxon>Fungi</taxon>
        <taxon>Dikarya</taxon>
        <taxon>Ascomycota</taxon>
        <taxon>Saccharomycotina</taxon>
        <taxon>Dipodascomycetes</taxon>
        <taxon>Dipodascales</taxon>
        <taxon>Trichomonascaceae</taxon>
        <taxon>Trichomonascus</taxon>
        <taxon>Trichomonascus ciferrii complex</taxon>
    </lineage>
</organism>
<sequence>MAKGAAADKEDCHSPLSSSSSATDLTLESSYDIISRVSDDDLSVISDGYDEEHYVLSESASSLDLDDNDYYGNDAKERSPPPTPSTTSGNGYGILETPDLSMVSLSGSNNTLRMPLMMDSSSSSFCVGDSSEKTRSLIYRGVDYDQAEQRVLRLAPTEVTSSRLGFLPWINLIGFGRSRDSVKELMSHYMEVGKDEDNSSRYNCFYCYFADSKACEPTVESVATGKVHGFEQLNLDGCTVALVQLSDGSLEQGFCLADVYSVLKKHDIPAVTVADTPIYLHQFATHRFLFSSNAPISVSHEPGNTASILFSPLIPSQFHRHLQFEDFERILLDGGHPVPAPQLIQRTDLTVLSFHKSFFRKGRVLTLLSIYLVLFVIAPYVIVRSKPDSPFARLFTTNNSVTNIAVYSTATSVTQTVTSMANNNIITASGVNSNLKALATAGEKSIIVLRVEETQDGPQVVAYRNDAPQMAISAQQLKDLGLSELYYEFVRQVRKGYIRQTAVQVWKEFMSITELFVFTMVNAAKDFKQTADYYIKLAQPHVTEVGDTLLEHYSKLRQSAQTLKDVQIPEARERAKEHAAKMSRSMNEQSLWAQEKLSQLTDHSTHQMLKWKQDAGDFVSQLYSRHFKTSDDPAITRARKRSHHITSRAKSVFDAKKSKAKDDFSSIYSKLFSRPQHRHHKHHKLHTNSNCRARFWPL</sequence>
<keyword evidence="2" id="KW-0812">Transmembrane</keyword>
<feature type="region of interest" description="Disordered" evidence="1">
    <location>
        <begin position="1"/>
        <end position="23"/>
    </location>
</feature>
<dbReference type="EMBL" id="SWFS01000177">
    <property type="protein sequence ID" value="KAA8915315.1"/>
    <property type="molecule type" value="Genomic_DNA"/>
</dbReference>
<keyword evidence="2" id="KW-0472">Membrane</keyword>
<proteinExistence type="predicted"/>
<feature type="transmembrane region" description="Helical" evidence="2">
    <location>
        <begin position="364"/>
        <end position="383"/>
    </location>
</feature>
<dbReference type="AlphaFoldDB" id="A0A642V6R4"/>
<dbReference type="Proteomes" id="UP000761534">
    <property type="component" value="Unassembled WGS sequence"/>
</dbReference>
<feature type="compositionally biased region" description="Basic and acidic residues" evidence="1">
    <location>
        <begin position="1"/>
        <end position="13"/>
    </location>
</feature>
<keyword evidence="2" id="KW-1133">Transmembrane helix</keyword>